<evidence type="ECO:0000313" key="3">
    <source>
        <dbReference type="EMBL" id="KAJ7215943.1"/>
    </source>
</evidence>
<feature type="compositionally biased region" description="Low complexity" evidence="1">
    <location>
        <begin position="77"/>
        <end position="88"/>
    </location>
</feature>
<dbReference type="AlphaFoldDB" id="A0AAD6VTY7"/>
<feature type="compositionally biased region" description="Polar residues" evidence="1">
    <location>
        <begin position="176"/>
        <end position="188"/>
    </location>
</feature>
<evidence type="ECO:0000256" key="1">
    <source>
        <dbReference type="SAM" id="MobiDB-lite"/>
    </source>
</evidence>
<dbReference type="PROSITE" id="PS50048">
    <property type="entry name" value="ZN2_CY6_FUNGAL_2"/>
    <property type="match status" value="1"/>
</dbReference>
<gene>
    <name evidence="3" type="ORF">GGX14DRAFT_442533</name>
</gene>
<dbReference type="Gene3D" id="4.10.240.10">
    <property type="entry name" value="Zn(2)-C6 fungal-type DNA-binding domain"/>
    <property type="match status" value="1"/>
</dbReference>
<dbReference type="GO" id="GO:0000981">
    <property type="term" value="F:DNA-binding transcription factor activity, RNA polymerase II-specific"/>
    <property type="evidence" value="ECO:0007669"/>
    <property type="project" value="InterPro"/>
</dbReference>
<evidence type="ECO:0000313" key="4">
    <source>
        <dbReference type="Proteomes" id="UP001219525"/>
    </source>
</evidence>
<sequence length="212" mass="23275">MSSSYSHYSPAQHHAPQRRRTTITCLSCRQNNLTCKPSEQSPHIPCARCVRKNLICQYVSVAEDDAPQTSSKPATRPPSSSSGYYPVPNAVPALPYTSAPPMNSRPRYSGGNTYPDLSLAGAHPSRPPAPTQHHPSQYMPSSRHDPQLSGHRPSNAWPASAQSPWPSMPTRPDVASQYQNPATHTQSFAPMPFFADTSMPEQQQYEWSGYGG</sequence>
<evidence type="ECO:0000259" key="2">
    <source>
        <dbReference type="PROSITE" id="PS50048"/>
    </source>
</evidence>
<keyword evidence="4" id="KW-1185">Reference proteome</keyword>
<feature type="region of interest" description="Disordered" evidence="1">
    <location>
        <begin position="1"/>
        <end position="20"/>
    </location>
</feature>
<reference evidence="3" key="1">
    <citation type="submission" date="2023-03" db="EMBL/GenBank/DDBJ databases">
        <title>Massive genome expansion in bonnet fungi (Mycena s.s.) driven by repeated elements and novel gene families across ecological guilds.</title>
        <authorList>
            <consortium name="Lawrence Berkeley National Laboratory"/>
            <person name="Harder C.B."/>
            <person name="Miyauchi S."/>
            <person name="Viragh M."/>
            <person name="Kuo A."/>
            <person name="Thoen E."/>
            <person name="Andreopoulos B."/>
            <person name="Lu D."/>
            <person name="Skrede I."/>
            <person name="Drula E."/>
            <person name="Henrissat B."/>
            <person name="Morin E."/>
            <person name="Kohler A."/>
            <person name="Barry K."/>
            <person name="LaButti K."/>
            <person name="Morin E."/>
            <person name="Salamov A."/>
            <person name="Lipzen A."/>
            <person name="Mereny Z."/>
            <person name="Hegedus B."/>
            <person name="Baldrian P."/>
            <person name="Stursova M."/>
            <person name="Weitz H."/>
            <person name="Taylor A."/>
            <person name="Grigoriev I.V."/>
            <person name="Nagy L.G."/>
            <person name="Martin F."/>
            <person name="Kauserud H."/>
        </authorList>
    </citation>
    <scope>NUCLEOTIDE SEQUENCE</scope>
    <source>
        <strain evidence="3">9144</strain>
    </source>
</reference>
<dbReference type="InterPro" id="IPR001138">
    <property type="entry name" value="Zn2Cys6_DnaBD"/>
</dbReference>
<dbReference type="Proteomes" id="UP001219525">
    <property type="component" value="Unassembled WGS sequence"/>
</dbReference>
<organism evidence="3 4">
    <name type="scientific">Mycena pura</name>
    <dbReference type="NCBI Taxonomy" id="153505"/>
    <lineage>
        <taxon>Eukaryota</taxon>
        <taxon>Fungi</taxon>
        <taxon>Dikarya</taxon>
        <taxon>Basidiomycota</taxon>
        <taxon>Agaricomycotina</taxon>
        <taxon>Agaricomycetes</taxon>
        <taxon>Agaricomycetidae</taxon>
        <taxon>Agaricales</taxon>
        <taxon>Marasmiineae</taxon>
        <taxon>Mycenaceae</taxon>
        <taxon>Mycena</taxon>
    </lineage>
</organism>
<accession>A0AAD6VTY7</accession>
<protein>
    <recommendedName>
        <fullName evidence="2">Zn(2)-C6 fungal-type domain-containing protein</fullName>
    </recommendedName>
</protein>
<name>A0AAD6VTY7_9AGAR</name>
<comment type="caution">
    <text evidence="3">The sequence shown here is derived from an EMBL/GenBank/DDBJ whole genome shotgun (WGS) entry which is preliminary data.</text>
</comment>
<feature type="region of interest" description="Disordered" evidence="1">
    <location>
        <begin position="63"/>
        <end position="212"/>
    </location>
</feature>
<proteinExistence type="predicted"/>
<dbReference type="CDD" id="cd00067">
    <property type="entry name" value="GAL4"/>
    <property type="match status" value="1"/>
</dbReference>
<dbReference type="GO" id="GO:0008270">
    <property type="term" value="F:zinc ion binding"/>
    <property type="evidence" value="ECO:0007669"/>
    <property type="project" value="InterPro"/>
</dbReference>
<dbReference type="EMBL" id="JARJCW010000016">
    <property type="protein sequence ID" value="KAJ7215943.1"/>
    <property type="molecule type" value="Genomic_DNA"/>
</dbReference>
<dbReference type="InterPro" id="IPR036864">
    <property type="entry name" value="Zn2-C6_fun-type_DNA-bd_sf"/>
</dbReference>
<feature type="domain" description="Zn(2)-C6 fungal-type" evidence="2">
    <location>
        <begin position="24"/>
        <end position="58"/>
    </location>
</feature>
<dbReference type="SUPFAM" id="SSF57701">
    <property type="entry name" value="Zn2/Cys6 DNA-binding domain"/>
    <property type="match status" value="1"/>
</dbReference>